<protein>
    <submittedName>
        <fullName evidence="1">Uncharacterized protein</fullName>
    </submittedName>
</protein>
<accession>A0A3L6G602</accession>
<evidence type="ECO:0000313" key="1">
    <source>
        <dbReference type="EMBL" id="PWZ43840.1"/>
    </source>
</evidence>
<dbReference type="EMBL" id="NCVQ01000002">
    <property type="protein sequence ID" value="PWZ43840.1"/>
    <property type="molecule type" value="Genomic_DNA"/>
</dbReference>
<proteinExistence type="predicted"/>
<dbReference type="Proteomes" id="UP000251960">
    <property type="component" value="Chromosome 10"/>
</dbReference>
<evidence type="ECO:0000313" key="2">
    <source>
        <dbReference type="Proteomes" id="UP000251960"/>
    </source>
</evidence>
<dbReference type="AlphaFoldDB" id="A0A3L6G602"/>
<reference evidence="1 2" key="1">
    <citation type="journal article" date="2018" name="Nat. Genet.">
        <title>Extensive intraspecific gene order and gene structural variations between Mo17 and other maize genomes.</title>
        <authorList>
            <person name="Sun S."/>
            <person name="Zhou Y."/>
            <person name="Chen J."/>
            <person name="Shi J."/>
            <person name="Zhao H."/>
            <person name="Zhao H."/>
            <person name="Song W."/>
            <person name="Zhang M."/>
            <person name="Cui Y."/>
            <person name="Dong X."/>
            <person name="Liu H."/>
            <person name="Ma X."/>
            <person name="Jiao Y."/>
            <person name="Wang B."/>
            <person name="Wei X."/>
            <person name="Stein J.C."/>
            <person name="Glaubitz J.C."/>
            <person name="Lu F."/>
            <person name="Yu G."/>
            <person name="Liang C."/>
            <person name="Fengler K."/>
            <person name="Li B."/>
            <person name="Rafalski A."/>
            <person name="Schnable P.S."/>
            <person name="Ware D.H."/>
            <person name="Buckler E.S."/>
            <person name="Lai J."/>
        </authorList>
    </citation>
    <scope>NUCLEOTIDE SEQUENCE [LARGE SCALE GENOMIC DNA]</scope>
    <source>
        <strain evidence="2">cv. Missouri 17</strain>
        <tissue evidence="1">Seedling</tissue>
    </source>
</reference>
<sequence length="78" mass="8980">SRLVGLIVSLCSIRVLDSISVTDRPYHPISRRPLVLFFAYMTLQSSYLRAYCVLKMKSDVTRIYPNVTLSLTRDLGLW</sequence>
<feature type="non-terminal residue" evidence="1">
    <location>
        <position position="1"/>
    </location>
</feature>
<gene>
    <name evidence="1" type="ORF">Zm00014a_002628</name>
</gene>
<comment type="caution">
    <text evidence="1">The sequence shown here is derived from an EMBL/GenBank/DDBJ whole genome shotgun (WGS) entry which is preliminary data.</text>
</comment>
<name>A0A3L6G602_MAIZE</name>
<organism evidence="1 2">
    <name type="scientific">Zea mays</name>
    <name type="common">Maize</name>
    <dbReference type="NCBI Taxonomy" id="4577"/>
    <lineage>
        <taxon>Eukaryota</taxon>
        <taxon>Viridiplantae</taxon>
        <taxon>Streptophyta</taxon>
        <taxon>Embryophyta</taxon>
        <taxon>Tracheophyta</taxon>
        <taxon>Spermatophyta</taxon>
        <taxon>Magnoliopsida</taxon>
        <taxon>Liliopsida</taxon>
        <taxon>Poales</taxon>
        <taxon>Poaceae</taxon>
        <taxon>PACMAD clade</taxon>
        <taxon>Panicoideae</taxon>
        <taxon>Andropogonodae</taxon>
        <taxon>Andropogoneae</taxon>
        <taxon>Tripsacinae</taxon>
        <taxon>Zea</taxon>
    </lineage>
</organism>